<dbReference type="Gene3D" id="1.20.1280.50">
    <property type="match status" value="1"/>
</dbReference>
<name>M2ZLE6_PSEFD</name>
<dbReference type="Proteomes" id="UP000016932">
    <property type="component" value="Unassembled WGS sequence"/>
</dbReference>
<dbReference type="KEGG" id="pfj:MYCFIDRAFT_81018"/>
<dbReference type="PROSITE" id="PS50181">
    <property type="entry name" value="FBOX"/>
    <property type="match status" value="1"/>
</dbReference>
<dbReference type="InterPro" id="IPR001810">
    <property type="entry name" value="F-box_dom"/>
</dbReference>
<dbReference type="GO" id="GO:0031146">
    <property type="term" value="P:SCF-dependent proteasomal ubiquitin-dependent protein catabolic process"/>
    <property type="evidence" value="ECO:0007669"/>
    <property type="project" value="TreeGrafter"/>
</dbReference>
<dbReference type="SUPFAM" id="SSF81383">
    <property type="entry name" value="F-box domain"/>
    <property type="match status" value="1"/>
</dbReference>
<protein>
    <recommendedName>
        <fullName evidence="1">F-box domain-containing protein</fullName>
    </recommendedName>
</protein>
<dbReference type="AlphaFoldDB" id="M2ZLE6"/>
<dbReference type="Gene3D" id="1.25.40.10">
    <property type="entry name" value="Tetratricopeptide repeat domain"/>
    <property type="match status" value="1"/>
</dbReference>
<evidence type="ECO:0000313" key="2">
    <source>
        <dbReference type="EMBL" id="EME79894.1"/>
    </source>
</evidence>
<dbReference type="SUPFAM" id="SSF52047">
    <property type="entry name" value="RNI-like"/>
    <property type="match status" value="1"/>
</dbReference>
<dbReference type="GO" id="GO:0019005">
    <property type="term" value="C:SCF ubiquitin ligase complex"/>
    <property type="evidence" value="ECO:0007669"/>
    <property type="project" value="TreeGrafter"/>
</dbReference>
<dbReference type="EMBL" id="KB446561">
    <property type="protein sequence ID" value="EME79894.1"/>
    <property type="molecule type" value="Genomic_DNA"/>
</dbReference>
<dbReference type="Gene3D" id="3.80.10.10">
    <property type="entry name" value="Ribonuclease Inhibitor"/>
    <property type="match status" value="2"/>
</dbReference>
<dbReference type="SUPFAM" id="SSF48452">
    <property type="entry name" value="TPR-like"/>
    <property type="match status" value="1"/>
</dbReference>
<dbReference type="HOGENOM" id="CLU_024395_0_1_1"/>
<dbReference type="InterPro" id="IPR011990">
    <property type="entry name" value="TPR-like_helical_dom_sf"/>
</dbReference>
<dbReference type="InterPro" id="IPR032675">
    <property type="entry name" value="LRR_dom_sf"/>
</dbReference>
<evidence type="ECO:0000313" key="3">
    <source>
        <dbReference type="Proteomes" id="UP000016932"/>
    </source>
</evidence>
<dbReference type="SMART" id="SM00256">
    <property type="entry name" value="FBOX"/>
    <property type="match status" value="1"/>
</dbReference>
<dbReference type="STRING" id="383855.M2ZLE6"/>
<dbReference type="RefSeq" id="XP_007929006.1">
    <property type="nucleotide sequence ID" value="XM_007930815.1"/>
</dbReference>
<gene>
    <name evidence="2" type="ORF">MYCFIDRAFT_81018</name>
</gene>
<feature type="domain" description="F-box" evidence="1">
    <location>
        <begin position="127"/>
        <end position="174"/>
    </location>
</feature>
<organism evidence="2 3">
    <name type="scientific">Pseudocercospora fijiensis (strain CIRAD86)</name>
    <name type="common">Black leaf streak disease fungus</name>
    <name type="synonym">Mycosphaerella fijiensis</name>
    <dbReference type="NCBI Taxonomy" id="383855"/>
    <lineage>
        <taxon>Eukaryota</taxon>
        <taxon>Fungi</taxon>
        <taxon>Dikarya</taxon>
        <taxon>Ascomycota</taxon>
        <taxon>Pezizomycotina</taxon>
        <taxon>Dothideomycetes</taxon>
        <taxon>Dothideomycetidae</taxon>
        <taxon>Mycosphaerellales</taxon>
        <taxon>Mycosphaerellaceae</taxon>
        <taxon>Pseudocercospora</taxon>
    </lineage>
</organism>
<sequence>MSVTDLQTQGRRAYKDGHYSKALQYFDRALGRQQTVQLYDYRASTHEKLLNFQSALQDAKKAIQTGGEDPTGYLRAGRVLVKMQKPKVALEIYAHGLKKVRHVGQGYEQLKKMHDELQGQLAPKNSVDPLTVLPRELATAVLEYLNFRQRIAICRVSKGWQSFIRSEPTLWQHLDFSKARARVPARFISTAINTGKSKVTAATLNRHFDFDKVLTALAKNCPLERLTLMETGLQSHNLVEDLARASKLKELRILKGTDISDGTLRAAVTQCKNTLEVLQCHYTKVFDFSRWTPIHLPMMRSLDITTGMLLHRPSLSFKEFISQMPLLEHLKLWSADPEPQAHGSISLFFDLRESANLQHVEIHIGWSAARQLLLPPSVRVLRISTDHNHRSGFWPDSLIAPDSANQLRLSDLPRLEEFHLGVPSTGLPYIFGQLSAQPDTPEMNVAQSKLRVLSLRNPEIDPAAGYSLFTERTKDLESLAMTDCIPLDDARIYYIVKDFKQLRSLNVSGTKITGAGVKDIVCLGHVKELILNDCHYLGRDAVDWARSQGVKVEYRMSNEINGGKKLRF</sequence>
<dbReference type="Pfam" id="PF12937">
    <property type="entry name" value="F-box-like"/>
    <property type="match status" value="1"/>
</dbReference>
<dbReference type="eggNOG" id="ENOG502S69X">
    <property type="taxonomic scope" value="Eukaryota"/>
</dbReference>
<keyword evidence="3" id="KW-1185">Reference proteome</keyword>
<accession>M2ZLE6</accession>
<dbReference type="VEuPathDB" id="FungiDB:MYCFIDRAFT_81018"/>
<dbReference type="GeneID" id="19341788"/>
<dbReference type="OrthoDB" id="629492at2759"/>
<dbReference type="InterPro" id="IPR036047">
    <property type="entry name" value="F-box-like_dom_sf"/>
</dbReference>
<reference evidence="2 3" key="1">
    <citation type="journal article" date="2012" name="PLoS Pathog.">
        <title>Diverse lifestyles and strategies of plant pathogenesis encoded in the genomes of eighteen Dothideomycetes fungi.</title>
        <authorList>
            <person name="Ohm R.A."/>
            <person name="Feau N."/>
            <person name="Henrissat B."/>
            <person name="Schoch C.L."/>
            <person name="Horwitz B.A."/>
            <person name="Barry K.W."/>
            <person name="Condon B.J."/>
            <person name="Copeland A.C."/>
            <person name="Dhillon B."/>
            <person name="Glaser F."/>
            <person name="Hesse C.N."/>
            <person name="Kosti I."/>
            <person name="LaButti K."/>
            <person name="Lindquist E.A."/>
            <person name="Lucas S."/>
            <person name="Salamov A.A."/>
            <person name="Bradshaw R.E."/>
            <person name="Ciuffetti L."/>
            <person name="Hamelin R.C."/>
            <person name="Kema G.H.J."/>
            <person name="Lawrence C."/>
            <person name="Scott J.A."/>
            <person name="Spatafora J.W."/>
            <person name="Turgeon B.G."/>
            <person name="de Wit P.J.G.M."/>
            <person name="Zhong S."/>
            <person name="Goodwin S.B."/>
            <person name="Grigoriev I.V."/>
        </authorList>
    </citation>
    <scope>NUCLEOTIDE SEQUENCE [LARGE SCALE GENOMIC DNA]</scope>
    <source>
        <strain evidence="2 3">CIRAD86</strain>
    </source>
</reference>
<evidence type="ECO:0000259" key="1">
    <source>
        <dbReference type="PROSITE" id="PS50181"/>
    </source>
</evidence>
<proteinExistence type="predicted"/>
<dbReference type="PANTHER" id="PTHR13318">
    <property type="entry name" value="PARTNER OF PAIRED, ISOFORM B-RELATED"/>
    <property type="match status" value="1"/>
</dbReference>